<evidence type="ECO:0000313" key="4">
    <source>
        <dbReference type="EMBL" id="MFK7641025.1"/>
    </source>
</evidence>
<dbReference type="Proteomes" id="UP001621964">
    <property type="component" value="Unassembled WGS sequence"/>
</dbReference>
<dbReference type="Pfam" id="PF17775">
    <property type="entry name" value="YchJ_M-like"/>
    <property type="match status" value="1"/>
</dbReference>
<dbReference type="PANTHER" id="PTHR33747:SF1">
    <property type="entry name" value="ADENYLATE CYCLASE-ASSOCIATED CAP C-TERMINAL DOMAIN-CONTAINING PROTEIN"/>
    <property type="match status" value="1"/>
</dbReference>
<dbReference type="Pfam" id="PF02810">
    <property type="entry name" value="SEC-C"/>
    <property type="match status" value="2"/>
</dbReference>
<comment type="similarity">
    <text evidence="1 2">Belongs to the UPF0225 family.</text>
</comment>
<dbReference type="InterPro" id="IPR004027">
    <property type="entry name" value="SEC_C_motif"/>
</dbReference>
<keyword evidence="5" id="KW-1185">Reference proteome</keyword>
<dbReference type="InterPro" id="IPR048469">
    <property type="entry name" value="YchJ-like_M"/>
</dbReference>
<name>A0ABW8Q0F7_9NEIS</name>
<reference evidence="4 5" key="1">
    <citation type="submission" date="2024-11" db="EMBL/GenBank/DDBJ databases">
        <authorList>
            <person name="Mikucki A.G."/>
            <person name="Kahler C.M."/>
        </authorList>
    </citation>
    <scope>NUCLEOTIDE SEQUENCE [LARGE SCALE GENOMIC DNA]</scope>
    <source>
        <strain evidence="4 5">EXNM717</strain>
    </source>
</reference>
<dbReference type="HAMAP" id="MF_00612">
    <property type="entry name" value="UPF0225"/>
    <property type="match status" value="1"/>
</dbReference>
<dbReference type="InterPro" id="IPR032710">
    <property type="entry name" value="NTF2-like_dom_sf"/>
</dbReference>
<dbReference type="SUPFAM" id="SSF103642">
    <property type="entry name" value="Sec-C motif"/>
    <property type="match status" value="1"/>
</dbReference>
<evidence type="ECO:0000256" key="2">
    <source>
        <dbReference type="HAMAP-Rule" id="MF_00612"/>
    </source>
</evidence>
<dbReference type="InterPro" id="IPR023006">
    <property type="entry name" value="YchJ-like"/>
</dbReference>
<dbReference type="NCBIfam" id="NF001213">
    <property type="entry name" value="PRK00183.1"/>
    <property type="match status" value="1"/>
</dbReference>
<dbReference type="NCBIfam" id="NF002486">
    <property type="entry name" value="PRK01752.1"/>
    <property type="match status" value="1"/>
</dbReference>
<feature type="domain" description="YchJ-like middle NTF2-like" evidence="3">
    <location>
        <begin position="30"/>
        <end position="127"/>
    </location>
</feature>
<evidence type="ECO:0000256" key="1">
    <source>
        <dbReference type="ARBA" id="ARBA00010839"/>
    </source>
</evidence>
<dbReference type="RefSeq" id="WP_405385252.1">
    <property type="nucleotide sequence ID" value="NZ_JBJGEB010000001.1"/>
</dbReference>
<dbReference type="EMBL" id="JBJGEB010000001">
    <property type="protein sequence ID" value="MFK7641025.1"/>
    <property type="molecule type" value="Genomic_DNA"/>
</dbReference>
<gene>
    <name evidence="4" type="ORF">ACI43T_00715</name>
</gene>
<dbReference type="Gene3D" id="3.10.450.50">
    <property type="match status" value="1"/>
</dbReference>
<accession>A0ABW8Q0F7</accession>
<evidence type="ECO:0000259" key="3">
    <source>
        <dbReference type="Pfam" id="PF17775"/>
    </source>
</evidence>
<dbReference type="SUPFAM" id="SSF54427">
    <property type="entry name" value="NTF2-like"/>
    <property type="match status" value="1"/>
</dbReference>
<protein>
    <recommendedName>
        <fullName evidence="2">UPF0225 protein ACI43T_00715</fullName>
    </recommendedName>
</protein>
<proteinExistence type="inferred from homology"/>
<comment type="caution">
    <text evidence="4">The sequence shown here is derived from an EMBL/GenBank/DDBJ whole genome shotgun (WGS) entry which is preliminary data.</text>
</comment>
<dbReference type="PANTHER" id="PTHR33747">
    <property type="entry name" value="UPF0225 PROTEIN SCO1677"/>
    <property type="match status" value="1"/>
</dbReference>
<evidence type="ECO:0000313" key="5">
    <source>
        <dbReference type="Proteomes" id="UP001621964"/>
    </source>
</evidence>
<organism evidence="4 5">
    <name type="scientific">Neisseria oralis</name>
    <dbReference type="NCBI Taxonomy" id="1107316"/>
    <lineage>
        <taxon>Bacteria</taxon>
        <taxon>Pseudomonadati</taxon>
        <taxon>Pseudomonadota</taxon>
        <taxon>Betaproteobacteria</taxon>
        <taxon>Neisseriales</taxon>
        <taxon>Neisseriaceae</taxon>
        <taxon>Neisseria</taxon>
    </lineage>
</organism>
<sequence length="156" mass="17519">MTDTELCPCQSGKPYAACCALFHDGTNPATAEELMRSRYSAYVLQKTAYLVETTVPSQRHLLDVEGMAEWGRSAQWLGLDVSAHIPKIGKHHAQVEFAAHFRQNGETYCHRERSIFVNIGGRWYFIDPTVPLPAMKQACLCGSGKKFKACCGRFFR</sequence>